<dbReference type="PANTHER" id="PTHR43798:SF31">
    <property type="entry name" value="AB HYDROLASE SUPERFAMILY PROTEIN YCLE"/>
    <property type="match status" value="1"/>
</dbReference>
<dbReference type="Gene3D" id="3.40.50.1820">
    <property type="entry name" value="alpha/beta hydrolase"/>
    <property type="match status" value="1"/>
</dbReference>
<organism evidence="3 4">
    <name type="scientific">Pyxidicoccus fallax</name>
    <dbReference type="NCBI Taxonomy" id="394095"/>
    <lineage>
        <taxon>Bacteria</taxon>
        <taxon>Pseudomonadati</taxon>
        <taxon>Myxococcota</taxon>
        <taxon>Myxococcia</taxon>
        <taxon>Myxococcales</taxon>
        <taxon>Cystobacterineae</taxon>
        <taxon>Myxococcaceae</taxon>
        <taxon>Pyxidicoccus</taxon>
    </lineage>
</organism>
<evidence type="ECO:0000256" key="1">
    <source>
        <dbReference type="ARBA" id="ARBA00022801"/>
    </source>
</evidence>
<evidence type="ECO:0000313" key="3">
    <source>
        <dbReference type="EMBL" id="NMO17385.1"/>
    </source>
</evidence>
<sequence length="253" mass="27019">MVKGPAGALHVDDGGEGGLPVVFVHSSCGDTTHWEPQLAHLRKRRRAVALDLRGHGRSAPPGDGDLTVEDFARDIEAVVDALGLPRFVLVGHSLGGAVCAAFAGQHPGRVAGLFLLDPASDGRSIPAEQAAGFMHVLATDAWSAVIEEYWTPMLAPSRPEVRERVLSRMRATSQAGARAGLGALLTFDPVAALRRYGGPRLSVITAYNEEPGSYQRLVPELPFRKVEGTGHWVQLDAPEVVNELLDGFLASLR</sequence>
<keyword evidence="1 3" id="KW-0378">Hydrolase</keyword>
<dbReference type="GO" id="GO:0016020">
    <property type="term" value="C:membrane"/>
    <property type="evidence" value="ECO:0007669"/>
    <property type="project" value="TreeGrafter"/>
</dbReference>
<accession>A0A848LHJ9</accession>
<dbReference type="SUPFAM" id="SSF53474">
    <property type="entry name" value="alpha/beta-Hydrolases"/>
    <property type="match status" value="1"/>
</dbReference>
<dbReference type="GO" id="GO:0016787">
    <property type="term" value="F:hydrolase activity"/>
    <property type="evidence" value="ECO:0007669"/>
    <property type="project" value="UniProtKB-KW"/>
</dbReference>
<dbReference type="InterPro" id="IPR000073">
    <property type="entry name" value="AB_hydrolase_1"/>
</dbReference>
<dbReference type="InterPro" id="IPR050266">
    <property type="entry name" value="AB_hydrolase_sf"/>
</dbReference>
<dbReference type="Pfam" id="PF00561">
    <property type="entry name" value="Abhydrolase_1"/>
    <property type="match status" value="1"/>
</dbReference>
<keyword evidence="4" id="KW-1185">Reference proteome</keyword>
<evidence type="ECO:0000259" key="2">
    <source>
        <dbReference type="Pfam" id="PF00561"/>
    </source>
</evidence>
<reference evidence="3 4" key="1">
    <citation type="submission" date="2020-04" db="EMBL/GenBank/DDBJ databases">
        <title>Draft genome of Pyxidicoccus fallax type strain.</title>
        <authorList>
            <person name="Whitworth D.E."/>
        </authorList>
    </citation>
    <scope>NUCLEOTIDE SEQUENCE [LARGE SCALE GENOMIC DNA]</scope>
    <source>
        <strain evidence="3 4">DSM 14698</strain>
    </source>
</reference>
<dbReference type="InterPro" id="IPR029058">
    <property type="entry name" value="AB_hydrolase_fold"/>
</dbReference>
<dbReference type="PANTHER" id="PTHR43798">
    <property type="entry name" value="MONOACYLGLYCEROL LIPASE"/>
    <property type="match status" value="1"/>
</dbReference>
<dbReference type="EMBL" id="JABBJJ010000097">
    <property type="protein sequence ID" value="NMO17385.1"/>
    <property type="molecule type" value="Genomic_DNA"/>
</dbReference>
<dbReference type="Proteomes" id="UP000518300">
    <property type="component" value="Unassembled WGS sequence"/>
</dbReference>
<comment type="caution">
    <text evidence="3">The sequence shown here is derived from an EMBL/GenBank/DDBJ whole genome shotgun (WGS) entry which is preliminary data.</text>
</comment>
<dbReference type="RefSeq" id="WP_169346667.1">
    <property type="nucleotide sequence ID" value="NZ_JABBJJ010000097.1"/>
</dbReference>
<evidence type="ECO:0000313" key="4">
    <source>
        <dbReference type="Proteomes" id="UP000518300"/>
    </source>
</evidence>
<gene>
    <name evidence="3" type="ORF">HG543_21340</name>
</gene>
<name>A0A848LHJ9_9BACT</name>
<dbReference type="AlphaFoldDB" id="A0A848LHJ9"/>
<protein>
    <submittedName>
        <fullName evidence="3">Alpha/beta hydrolase</fullName>
    </submittedName>
</protein>
<feature type="domain" description="AB hydrolase-1" evidence="2">
    <location>
        <begin position="20"/>
        <end position="238"/>
    </location>
</feature>
<proteinExistence type="predicted"/>
<dbReference type="PRINTS" id="PR00111">
    <property type="entry name" value="ABHYDROLASE"/>
</dbReference>